<feature type="domain" description="Potassium channel" evidence="9">
    <location>
        <begin position="150"/>
        <end position="214"/>
    </location>
</feature>
<protein>
    <submittedName>
        <fullName evidence="10">Two pore domain potassium channel family protein</fullName>
    </submittedName>
</protein>
<gene>
    <name evidence="10" type="ORF">ISG29_09355</name>
</gene>
<evidence type="ECO:0000256" key="5">
    <source>
        <dbReference type="ARBA" id="ARBA00023065"/>
    </source>
</evidence>
<dbReference type="PANTHER" id="PTHR11537">
    <property type="entry name" value="VOLTAGE-GATED POTASSIUM CHANNEL"/>
    <property type="match status" value="1"/>
</dbReference>
<dbReference type="Gene3D" id="1.20.5.110">
    <property type="match status" value="1"/>
</dbReference>
<feature type="transmembrane region" description="Helical" evidence="8">
    <location>
        <begin position="127"/>
        <end position="147"/>
    </location>
</feature>
<dbReference type="Gene3D" id="1.20.120.350">
    <property type="entry name" value="Voltage-gated potassium channels. Chain C"/>
    <property type="match status" value="1"/>
</dbReference>
<feature type="transmembrane region" description="Helical" evidence="8">
    <location>
        <begin position="26"/>
        <end position="44"/>
    </location>
</feature>
<keyword evidence="6 8" id="KW-0472">Membrane</keyword>
<keyword evidence="11" id="KW-1185">Reference proteome</keyword>
<dbReference type="InterPro" id="IPR027359">
    <property type="entry name" value="Volt_channel_dom_sf"/>
</dbReference>
<proteinExistence type="predicted"/>
<dbReference type="EMBL" id="JADIVZ010000003">
    <property type="protein sequence ID" value="MBF4161898.1"/>
    <property type="molecule type" value="Genomic_DNA"/>
</dbReference>
<organism evidence="10 11">
    <name type="scientific">Nocardioides acrostichi</name>
    <dbReference type="NCBI Taxonomy" id="2784339"/>
    <lineage>
        <taxon>Bacteria</taxon>
        <taxon>Bacillati</taxon>
        <taxon>Actinomycetota</taxon>
        <taxon>Actinomycetes</taxon>
        <taxon>Propionibacteriales</taxon>
        <taxon>Nocardioidaceae</taxon>
        <taxon>Nocardioides</taxon>
    </lineage>
</organism>
<dbReference type="AlphaFoldDB" id="A0A930UW10"/>
<sequence length="264" mass="29041">MTPPTWNARAVIGDLPRSAWERMSQIPLIVAAVVFLAAYSWPILDPHLARHWKITCASVITITWFVFVVDFVVRLARADDKPRWLWKHLFDAVVLLLPMLRPLQLLRLLVLIRVLNRSAASNLRGRVGLYVGAGSLVLGYVAALAVLQAERHAPGANITTFGDASWWALTTMTTVGYGDTYPVTDLGRVVGAALMVAGVALLGTVTATMASWLVDRVTEAEVEDDRREAAERAALREEIAELRNHVKLLVERTEGRDPAEGGTS</sequence>
<dbReference type="RefSeq" id="WP_194503144.1">
    <property type="nucleotide sequence ID" value="NZ_JADIVZ010000003.1"/>
</dbReference>
<dbReference type="Proteomes" id="UP000656804">
    <property type="component" value="Unassembled WGS sequence"/>
</dbReference>
<evidence type="ECO:0000256" key="3">
    <source>
        <dbReference type="ARBA" id="ARBA00022692"/>
    </source>
</evidence>
<evidence type="ECO:0000259" key="9">
    <source>
        <dbReference type="Pfam" id="PF07885"/>
    </source>
</evidence>
<comment type="caution">
    <text evidence="10">The sequence shown here is derived from an EMBL/GenBank/DDBJ whole genome shotgun (WGS) entry which is preliminary data.</text>
</comment>
<keyword evidence="3 8" id="KW-0812">Transmembrane</keyword>
<feature type="transmembrane region" description="Helical" evidence="8">
    <location>
        <begin position="93"/>
        <end position="115"/>
    </location>
</feature>
<dbReference type="GO" id="GO:0001508">
    <property type="term" value="P:action potential"/>
    <property type="evidence" value="ECO:0007669"/>
    <property type="project" value="TreeGrafter"/>
</dbReference>
<feature type="transmembrane region" description="Helical" evidence="8">
    <location>
        <begin position="56"/>
        <end position="73"/>
    </location>
</feature>
<dbReference type="PANTHER" id="PTHR11537:SF254">
    <property type="entry name" value="POTASSIUM VOLTAGE-GATED CHANNEL PROTEIN SHAB"/>
    <property type="match status" value="1"/>
</dbReference>
<dbReference type="Pfam" id="PF07885">
    <property type="entry name" value="Ion_trans_2"/>
    <property type="match status" value="1"/>
</dbReference>
<reference evidence="10" key="1">
    <citation type="submission" date="2020-11" db="EMBL/GenBank/DDBJ databases">
        <title>Nocardioides sp. CBS4Y-1, whole genome shotgun sequence.</title>
        <authorList>
            <person name="Tuo L."/>
        </authorList>
    </citation>
    <scope>NUCLEOTIDE SEQUENCE</scope>
    <source>
        <strain evidence="10">CBS4Y-1</strain>
    </source>
</reference>
<evidence type="ECO:0000256" key="1">
    <source>
        <dbReference type="ARBA" id="ARBA00004141"/>
    </source>
</evidence>
<keyword evidence="2" id="KW-0813">Transport</keyword>
<evidence type="ECO:0000256" key="2">
    <source>
        <dbReference type="ARBA" id="ARBA00022448"/>
    </source>
</evidence>
<feature type="transmembrane region" description="Helical" evidence="8">
    <location>
        <begin position="189"/>
        <end position="214"/>
    </location>
</feature>
<accession>A0A930UW10</accession>
<dbReference type="InterPro" id="IPR013099">
    <property type="entry name" value="K_chnl_dom"/>
</dbReference>
<name>A0A930UW10_9ACTN</name>
<keyword evidence="5" id="KW-0406">Ion transport</keyword>
<dbReference type="SUPFAM" id="SSF81324">
    <property type="entry name" value="Voltage-gated potassium channels"/>
    <property type="match status" value="1"/>
</dbReference>
<dbReference type="InterPro" id="IPR028325">
    <property type="entry name" value="VG_K_chnl"/>
</dbReference>
<evidence type="ECO:0000256" key="7">
    <source>
        <dbReference type="ARBA" id="ARBA00023303"/>
    </source>
</evidence>
<dbReference type="Gene3D" id="1.10.287.70">
    <property type="match status" value="1"/>
</dbReference>
<evidence type="ECO:0000256" key="6">
    <source>
        <dbReference type="ARBA" id="ARBA00023136"/>
    </source>
</evidence>
<evidence type="ECO:0000313" key="10">
    <source>
        <dbReference type="EMBL" id="MBF4161898.1"/>
    </source>
</evidence>
<evidence type="ECO:0000256" key="8">
    <source>
        <dbReference type="SAM" id="Phobius"/>
    </source>
</evidence>
<dbReference type="GO" id="GO:0008076">
    <property type="term" value="C:voltage-gated potassium channel complex"/>
    <property type="evidence" value="ECO:0007669"/>
    <property type="project" value="InterPro"/>
</dbReference>
<evidence type="ECO:0000313" key="11">
    <source>
        <dbReference type="Proteomes" id="UP000656804"/>
    </source>
</evidence>
<comment type="subcellular location">
    <subcellularLocation>
        <location evidence="1">Membrane</location>
        <topology evidence="1">Multi-pass membrane protein</topology>
    </subcellularLocation>
</comment>
<keyword evidence="4 8" id="KW-1133">Transmembrane helix</keyword>
<dbReference type="GO" id="GO:0005249">
    <property type="term" value="F:voltage-gated potassium channel activity"/>
    <property type="evidence" value="ECO:0007669"/>
    <property type="project" value="InterPro"/>
</dbReference>
<keyword evidence="7 10" id="KW-0407">Ion channel</keyword>
<evidence type="ECO:0000256" key="4">
    <source>
        <dbReference type="ARBA" id="ARBA00022989"/>
    </source>
</evidence>